<evidence type="ECO:0000256" key="2">
    <source>
        <dbReference type="ARBA" id="ARBA00022741"/>
    </source>
</evidence>
<evidence type="ECO:0000313" key="6">
    <source>
        <dbReference type="Proteomes" id="UP001179181"/>
    </source>
</evidence>
<dbReference type="RefSeq" id="WP_167272890.1">
    <property type="nucleotide sequence ID" value="NZ_JAASQJ010000003.1"/>
</dbReference>
<dbReference type="Pfam" id="PF00005">
    <property type="entry name" value="ABC_tran"/>
    <property type="match status" value="1"/>
</dbReference>
<accession>A0ABX0UQ60</accession>
<proteinExistence type="predicted"/>
<dbReference type="InterPro" id="IPR027417">
    <property type="entry name" value="P-loop_NTPase"/>
</dbReference>
<feature type="domain" description="ABC transporter" evidence="4">
    <location>
        <begin position="19"/>
        <end position="83"/>
    </location>
</feature>
<evidence type="ECO:0000313" key="5">
    <source>
        <dbReference type="EMBL" id="NIJ54553.1"/>
    </source>
</evidence>
<dbReference type="InterPro" id="IPR003439">
    <property type="entry name" value="ABC_transporter-like_ATP-bd"/>
</dbReference>
<evidence type="ECO:0000256" key="3">
    <source>
        <dbReference type="ARBA" id="ARBA00022840"/>
    </source>
</evidence>
<keyword evidence="2" id="KW-0547">Nucleotide-binding</keyword>
<reference evidence="5 6" key="1">
    <citation type="submission" date="2020-03" db="EMBL/GenBank/DDBJ databases">
        <title>Genomic Encyclopedia of Type Strains, Phase IV (KMG-IV): sequencing the most valuable type-strain genomes for metagenomic binning, comparative biology and taxonomic classification.</title>
        <authorList>
            <person name="Goeker M."/>
        </authorList>
    </citation>
    <scope>NUCLEOTIDE SEQUENCE [LARGE SCALE GENOMIC DNA]</scope>
    <source>
        <strain evidence="5 6">DSM 102865</strain>
    </source>
</reference>
<keyword evidence="6" id="KW-1185">Reference proteome</keyword>
<dbReference type="PANTHER" id="PTHR42939">
    <property type="entry name" value="ABC TRANSPORTER ATP-BINDING PROTEIN ALBC-RELATED"/>
    <property type="match status" value="1"/>
</dbReference>
<keyword evidence="1" id="KW-0813">Transport</keyword>
<dbReference type="Proteomes" id="UP001179181">
    <property type="component" value="Unassembled WGS sequence"/>
</dbReference>
<dbReference type="SUPFAM" id="SSF52540">
    <property type="entry name" value="P-loop containing nucleoside triphosphate hydrolases"/>
    <property type="match status" value="1"/>
</dbReference>
<dbReference type="Gene3D" id="3.40.50.300">
    <property type="entry name" value="P-loop containing nucleotide triphosphate hydrolases"/>
    <property type="match status" value="1"/>
</dbReference>
<sequence length="120" mass="13754">MIEIENLSYLFSKKKRLFNGLNLKLPAGKIYGLLGKNGAGKSSLIKNMAGLLFPSEGSCRVNEFIPRYRKTEFLEQLFLIPEECYLPPMSIHEFIQVYAPFYPNFSEALFFLRHSGPIKS</sequence>
<name>A0ABX0UQ60_9BACT</name>
<protein>
    <submittedName>
        <fullName evidence="5">ABC-type multidrug transport system ATPase subunit</fullName>
    </submittedName>
</protein>
<dbReference type="PANTHER" id="PTHR42939:SF1">
    <property type="entry name" value="ABC TRANSPORTER ATP-BINDING PROTEIN ALBC-RELATED"/>
    <property type="match status" value="1"/>
</dbReference>
<dbReference type="EMBL" id="JAASQJ010000003">
    <property type="protein sequence ID" value="NIJ54553.1"/>
    <property type="molecule type" value="Genomic_DNA"/>
</dbReference>
<evidence type="ECO:0000259" key="4">
    <source>
        <dbReference type="Pfam" id="PF00005"/>
    </source>
</evidence>
<keyword evidence="3" id="KW-0067">ATP-binding</keyword>
<comment type="caution">
    <text evidence="5">The sequence shown here is derived from an EMBL/GenBank/DDBJ whole genome shotgun (WGS) entry which is preliminary data.</text>
</comment>
<evidence type="ECO:0000256" key="1">
    <source>
        <dbReference type="ARBA" id="ARBA00022448"/>
    </source>
</evidence>
<gene>
    <name evidence="5" type="ORF">FHS68_003735</name>
</gene>
<organism evidence="5 6">
    <name type="scientific">Dyadobacter arcticus</name>
    <dbReference type="NCBI Taxonomy" id="1078754"/>
    <lineage>
        <taxon>Bacteria</taxon>
        <taxon>Pseudomonadati</taxon>
        <taxon>Bacteroidota</taxon>
        <taxon>Cytophagia</taxon>
        <taxon>Cytophagales</taxon>
        <taxon>Spirosomataceae</taxon>
        <taxon>Dyadobacter</taxon>
    </lineage>
</organism>
<dbReference type="InterPro" id="IPR051782">
    <property type="entry name" value="ABC_Transporter_VariousFunc"/>
</dbReference>